<accession>A0A0S4L5V9</accession>
<keyword evidence="2" id="KW-1185">Reference proteome</keyword>
<dbReference type="STRING" id="1742972.COMA1_10008"/>
<name>A0A0S4L5V9_9BACT</name>
<dbReference type="AlphaFoldDB" id="A0A0S4L5V9"/>
<proteinExistence type="predicted"/>
<gene>
    <name evidence="1" type="ORF">COMA1_10008</name>
</gene>
<dbReference type="EMBL" id="CZQA01000001">
    <property type="protein sequence ID" value="CUS31243.1"/>
    <property type="molecule type" value="Genomic_DNA"/>
</dbReference>
<evidence type="ECO:0000313" key="1">
    <source>
        <dbReference type="EMBL" id="CUS31243.1"/>
    </source>
</evidence>
<protein>
    <submittedName>
        <fullName evidence="1">Uncharacterized protein</fullName>
    </submittedName>
</protein>
<evidence type="ECO:0000313" key="2">
    <source>
        <dbReference type="Proteomes" id="UP000199032"/>
    </source>
</evidence>
<sequence>MRSTTASPCEKTEEMVFAHGVRAGWRVGICKAVCYAAVSIVHLNLFKFSQYAGQSC</sequence>
<dbReference type="Proteomes" id="UP000199032">
    <property type="component" value="Unassembled WGS sequence"/>
</dbReference>
<organism evidence="1 2">
    <name type="scientific">Candidatus Nitrospira nitrosa</name>
    <dbReference type="NCBI Taxonomy" id="1742972"/>
    <lineage>
        <taxon>Bacteria</taxon>
        <taxon>Pseudomonadati</taxon>
        <taxon>Nitrospirota</taxon>
        <taxon>Nitrospiria</taxon>
        <taxon>Nitrospirales</taxon>
        <taxon>Nitrospiraceae</taxon>
        <taxon>Nitrospira</taxon>
    </lineage>
</organism>
<reference evidence="1 2" key="1">
    <citation type="submission" date="2015-10" db="EMBL/GenBank/DDBJ databases">
        <authorList>
            <person name="Gilbert D.G."/>
        </authorList>
    </citation>
    <scope>NUCLEOTIDE SEQUENCE [LARGE SCALE GENOMIC DNA]</scope>
    <source>
        <strain evidence="1">COMA1</strain>
    </source>
</reference>